<name>A0ACC1BKU5_9ROSI</name>
<gene>
    <name evidence="1" type="ORF">Patl1_19875</name>
</gene>
<evidence type="ECO:0000313" key="2">
    <source>
        <dbReference type="Proteomes" id="UP001164250"/>
    </source>
</evidence>
<dbReference type="EMBL" id="CM047900">
    <property type="protein sequence ID" value="KAJ0099565.1"/>
    <property type="molecule type" value="Genomic_DNA"/>
</dbReference>
<sequence length="218" mass="24449">MDRHLEPHFKIQAGSFPVIYVLSKSICLTSVDRFLFPMWKKLIQQLLTLLQRIGVGHFIIMAAMVVGAVFESKRLKIIHTHHPQVQAGSGNHFSSLNYNTTSLNSLRPPPCKIGSNLCKTPLKMQFPLLYTSLAPASMGQGLHTLLATVGANQLDKPQHREIFFNWYYFTLCTSFVKSATTIVYTEENISWRIGFCVCIAANFIGLAIFLLGIPFLSS</sequence>
<protein>
    <submittedName>
        <fullName evidence="1">Uncharacterized protein</fullName>
    </submittedName>
</protein>
<comment type="caution">
    <text evidence="1">The sequence shown here is derived from an EMBL/GenBank/DDBJ whole genome shotgun (WGS) entry which is preliminary data.</text>
</comment>
<evidence type="ECO:0000313" key="1">
    <source>
        <dbReference type="EMBL" id="KAJ0099565.1"/>
    </source>
</evidence>
<dbReference type="Proteomes" id="UP001164250">
    <property type="component" value="Chromosome 4"/>
</dbReference>
<accession>A0ACC1BKU5</accession>
<organism evidence="1 2">
    <name type="scientific">Pistacia atlantica</name>
    <dbReference type="NCBI Taxonomy" id="434234"/>
    <lineage>
        <taxon>Eukaryota</taxon>
        <taxon>Viridiplantae</taxon>
        <taxon>Streptophyta</taxon>
        <taxon>Embryophyta</taxon>
        <taxon>Tracheophyta</taxon>
        <taxon>Spermatophyta</taxon>
        <taxon>Magnoliopsida</taxon>
        <taxon>eudicotyledons</taxon>
        <taxon>Gunneridae</taxon>
        <taxon>Pentapetalae</taxon>
        <taxon>rosids</taxon>
        <taxon>malvids</taxon>
        <taxon>Sapindales</taxon>
        <taxon>Anacardiaceae</taxon>
        <taxon>Pistacia</taxon>
    </lineage>
</organism>
<keyword evidence="2" id="KW-1185">Reference proteome</keyword>
<proteinExistence type="predicted"/>
<reference evidence="2" key="1">
    <citation type="journal article" date="2023" name="G3 (Bethesda)">
        <title>Genome assembly and association tests identify interacting loci associated with vigor, precocity, and sex in interspecific pistachio rootstocks.</title>
        <authorList>
            <person name="Palmer W."/>
            <person name="Jacygrad E."/>
            <person name="Sagayaradj S."/>
            <person name="Cavanaugh K."/>
            <person name="Han R."/>
            <person name="Bertier L."/>
            <person name="Beede B."/>
            <person name="Kafkas S."/>
            <person name="Golino D."/>
            <person name="Preece J."/>
            <person name="Michelmore R."/>
        </authorList>
    </citation>
    <scope>NUCLEOTIDE SEQUENCE [LARGE SCALE GENOMIC DNA]</scope>
</reference>